<reference evidence="3 4" key="1">
    <citation type="submission" date="2018-01" db="EMBL/GenBank/DDBJ databases">
        <title>Whole genome analyses suggest that Burkholderia sensu lato contains two further novel genera in the rhizoxinica-symbiotica group Mycetohabitans gen. nov., and Trinickia gen. nov.: implications for the evolution of diazotrophy and nodulation in the Burkholderiaceae.</title>
        <authorList>
            <person name="Estrada-de los Santos P."/>
            <person name="Palmer M."/>
            <person name="Chavez-Ramirez B."/>
            <person name="Beukes C."/>
            <person name="Steenkamp E.T."/>
            <person name="Hirsch A.M."/>
            <person name="Manyaka P."/>
            <person name="Maluk M."/>
            <person name="Lafos M."/>
            <person name="Crook M."/>
            <person name="Gross E."/>
            <person name="Simon M.F."/>
            <person name="Bueno dos Reis Junior F."/>
            <person name="Poole P.S."/>
            <person name="Venter S.N."/>
            <person name="James E.K."/>
        </authorList>
    </citation>
    <scope>NUCLEOTIDE SEQUENCE [LARGE SCALE GENOMIC DNA]</scope>
    <source>
        <strain evidence="3 4">WSM 3937</strain>
    </source>
</reference>
<gene>
    <name evidence="3" type="ORF">C0Z16_24995</name>
    <name evidence="2" type="ORF">LMG27174_05159</name>
</gene>
<feature type="transmembrane region" description="Helical" evidence="1">
    <location>
        <begin position="12"/>
        <end position="29"/>
    </location>
</feature>
<organism evidence="2 5">
    <name type="scientific">Paraburkholderia rhynchosiae</name>
    <dbReference type="NCBI Taxonomy" id="487049"/>
    <lineage>
        <taxon>Bacteria</taxon>
        <taxon>Pseudomonadati</taxon>
        <taxon>Pseudomonadota</taxon>
        <taxon>Betaproteobacteria</taxon>
        <taxon>Burkholderiales</taxon>
        <taxon>Burkholderiaceae</taxon>
        <taxon>Paraburkholderia</taxon>
    </lineage>
</organism>
<dbReference type="Proteomes" id="UP000494205">
    <property type="component" value="Unassembled WGS sequence"/>
</dbReference>
<reference evidence="2 5" key="2">
    <citation type="submission" date="2020-04" db="EMBL/GenBank/DDBJ databases">
        <authorList>
            <person name="De Canck E."/>
        </authorList>
    </citation>
    <scope>NUCLEOTIDE SEQUENCE [LARGE SCALE GENOMIC DNA]</scope>
    <source>
        <strain evidence="2 5">LMG 27174</strain>
    </source>
</reference>
<dbReference type="AlphaFoldDB" id="A0A2N7WDJ9"/>
<dbReference type="RefSeq" id="WP_102634733.1">
    <property type="nucleotide sequence ID" value="NZ_CADIJZ010000022.1"/>
</dbReference>
<evidence type="ECO:0000256" key="1">
    <source>
        <dbReference type="SAM" id="Phobius"/>
    </source>
</evidence>
<evidence type="ECO:0000313" key="4">
    <source>
        <dbReference type="Proteomes" id="UP000235659"/>
    </source>
</evidence>
<sequence length="174" mass="19528">MQGINSPPWKYAVLWLGIYFGADLLWSGFRYISTGWVPFIPGIGGAYVHALATIHMFPAVKYMEFALGILMLSNRFVLLAAILEFPTSVSIFWINTFVVQTPRQLFSGPNQLLMNGLLILAYSGYMANVFKPRAQPLALWEGFKVDVWKEHLRLGSASKPVLEQSNALESEAQQ</sequence>
<dbReference type="OrthoDB" id="8637659at2"/>
<proteinExistence type="predicted"/>
<dbReference type="Proteomes" id="UP000235659">
    <property type="component" value="Unassembled WGS sequence"/>
</dbReference>
<evidence type="ECO:0000313" key="5">
    <source>
        <dbReference type="Proteomes" id="UP000494205"/>
    </source>
</evidence>
<evidence type="ECO:0008006" key="6">
    <source>
        <dbReference type="Google" id="ProtNLM"/>
    </source>
</evidence>
<protein>
    <recommendedName>
        <fullName evidence="6">DoxX family protein</fullName>
    </recommendedName>
</protein>
<keyword evidence="1" id="KW-1133">Transmembrane helix</keyword>
<accession>A0A2N7WDJ9</accession>
<evidence type="ECO:0000313" key="2">
    <source>
        <dbReference type="EMBL" id="CAB3723515.1"/>
    </source>
</evidence>
<name>A0A2N7WDJ9_9BURK</name>
<keyword evidence="1" id="KW-0472">Membrane</keyword>
<dbReference type="EMBL" id="PNXY01000020">
    <property type="protein sequence ID" value="PMS27506.1"/>
    <property type="molecule type" value="Genomic_DNA"/>
</dbReference>
<keyword evidence="4" id="KW-1185">Reference proteome</keyword>
<dbReference type="EMBL" id="CADIJZ010000022">
    <property type="protein sequence ID" value="CAB3723515.1"/>
    <property type="molecule type" value="Genomic_DNA"/>
</dbReference>
<feature type="transmembrane region" description="Helical" evidence="1">
    <location>
        <begin position="35"/>
        <end position="55"/>
    </location>
</feature>
<feature type="transmembrane region" description="Helical" evidence="1">
    <location>
        <begin position="76"/>
        <end position="100"/>
    </location>
</feature>
<evidence type="ECO:0000313" key="3">
    <source>
        <dbReference type="EMBL" id="PMS27506.1"/>
    </source>
</evidence>
<keyword evidence="1" id="KW-0812">Transmembrane</keyword>
<feature type="transmembrane region" description="Helical" evidence="1">
    <location>
        <begin position="112"/>
        <end position="130"/>
    </location>
</feature>